<reference evidence="1 2" key="1">
    <citation type="submission" date="2018-01" db="EMBL/GenBank/DDBJ databases">
        <title>The draft genome of Hanstruepera neustonica JCM19743.</title>
        <authorList>
            <person name="He R.-H."/>
            <person name="Du Z.-J."/>
        </authorList>
    </citation>
    <scope>NUCLEOTIDE SEQUENCE [LARGE SCALE GENOMIC DNA]</scope>
    <source>
        <strain evidence="1 2">JCM19743</strain>
    </source>
</reference>
<organism evidence="1 2">
    <name type="scientific">Hanstruepera neustonica</name>
    <dbReference type="NCBI Taxonomy" id="1445657"/>
    <lineage>
        <taxon>Bacteria</taxon>
        <taxon>Pseudomonadati</taxon>
        <taxon>Bacteroidota</taxon>
        <taxon>Flavobacteriia</taxon>
        <taxon>Flavobacteriales</taxon>
        <taxon>Flavobacteriaceae</taxon>
        <taxon>Hanstruepera</taxon>
    </lineage>
</organism>
<dbReference type="AlphaFoldDB" id="A0A2K1DX90"/>
<keyword evidence="2" id="KW-1185">Reference proteome</keyword>
<dbReference type="OrthoDB" id="1149279at2"/>
<evidence type="ECO:0000313" key="2">
    <source>
        <dbReference type="Proteomes" id="UP000236641"/>
    </source>
</evidence>
<protein>
    <recommendedName>
        <fullName evidence="3">DUF2007 domain-containing protein</fullName>
    </recommendedName>
</protein>
<sequence>MDSDYKKIYTGSFIVVQLIIDKLNALGITAIIKDETESARLAGFGSSVPGYQDIYVNVDELESAIPVVESVKSELEA</sequence>
<dbReference type="Proteomes" id="UP000236641">
    <property type="component" value="Unassembled WGS sequence"/>
</dbReference>
<dbReference type="EMBL" id="POWF01000007">
    <property type="protein sequence ID" value="PNQ72648.1"/>
    <property type="molecule type" value="Genomic_DNA"/>
</dbReference>
<comment type="caution">
    <text evidence="1">The sequence shown here is derived from an EMBL/GenBank/DDBJ whole genome shotgun (WGS) entry which is preliminary data.</text>
</comment>
<gene>
    <name evidence="1" type="ORF">C1T31_10900</name>
</gene>
<dbReference type="RefSeq" id="WP_103052528.1">
    <property type="nucleotide sequence ID" value="NZ_POWF01000007.1"/>
</dbReference>
<proteinExistence type="predicted"/>
<evidence type="ECO:0000313" key="1">
    <source>
        <dbReference type="EMBL" id="PNQ72648.1"/>
    </source>
</evidence>
<name>A0A2K1DX90_9FLAO</name>
<evidence type="ECO:0008006" key="3">
    <source>
        <dbReference type="Google" id="ProtNLM"/>
    </source>
</evidence>
<accession>A0A2K1DX90</accession>